<evidence type="ECO:0000259" key="18">
    <source>
        <dbReference type="PROSITE" id="PS50221"/>
    </source>
</evidence>
<reference evidence="20" key="2">
    <citation type="submission" date="2025-08" db="UniProtKB">
        <authorList>
            <consortium name="Ensembl"/>
        </authorList>
    </citation>
    <scope>IDENTIFICATION</scope>
</reference>
<keyword evidence="9 14" id="KW-0472">Membrane</keyword>
<reference evidence="20" key="3">
    <citation type="submission" date="2025-09" db="UniProtKB">
        <authorList>
            <consortium name="Ensembl"/>
        </authorList>
    </citation>
    <scope>IDENTIFICATION</scope>
</reference>
<keyword evidence="6" id="KW-0677">Repeat</keyword>
<dbReference type="PROSITE" id="PS50093">
    <property type="entry name" value="PKD"/>
    <property type="match status" value="1"/>
</dbReference>
<dbReference type="PROSITE" id="PS51111">
    <property type="entry name" value="REJ"/>
    <property type="match status" value="1"/>
</dbReference>
<dbReference type="InterPro" id="IPR000203">
    <property type="entry name" value="GPS"/>
</dbReference>
<dbReference type="InterPro" id="IPR000601">
    <property type="entry name" value="PKD_dom"/>
</dbReference>
<dbReference type="InterPro" id="IPR046791">
    <property type="entry name" value="Polycystin_dom"/>
</dbReference>
<dbReference type="PROSITE" id="PS50221">
    <property type="entry name" value="GAIN_B"/>
    <property type="match status" value="1"/>
</dbReference>
<evidence type="ECO:0000256" key="13">
    <source>
        <dbReference type="SAM" id="MobiDB-lite"/>
    </source>
</evidence>
<name>A0A667XXN0_9TELE</name>
<dbReference type="GeneTree" id="ENSGT00940000162104"/>
<evidence type="ECO:0000259" key="16">
    <source>
        <dbReference type="PROSITE" id="PS50093"/>
    </source>
</evidence>
<dbReference type="InterPro" id="IPR002859">
    <property type="entry name" value="PKD/REJ-like"/>
</dbReference>
<dbReference type="InParanoid" id="A0A667XXN0"/>
<evidence type="ECO:0000256" key="15">
    <source>
        <dbReference type="SAM" id="SignalP"/>
    </source>
</evidence>
<dbReference type="Pfam" id="PF08016">
    <property type="entry name" value="PKD_channel"/>
    <property type="match status" value="1"/>
</dbReference>
<proteinExistence type="inferred from homology"/>
<evidence type="ECO:0000256" key="10">
    <source>
        <dbReference type="ARBA" id="ARBA00023157"/>
    </source>
</evidence>
<dbReference type="Pfam" id="PF01825">
    <property type="entry name" value="GPS"/>
    <property type="match status" value="1"/>
</dbReference>
<dbReference type="GO" id="GO:0005261">
    <property type="term" value="F:monoatomic cation channel activity"/>
    <property type="evidence" value="ECO:0007669"/>
    <property type="project" value="TreeGrafter"/>
</dbReference>
<feature type="transmembrane region" description="Helical" evidence="14">
    <location>
        <begin position="1815"/>
        <end position="1839"/>
    </location>
</feature>
<evidence type="ECO:0000256" key="3">
    <source>
        <dbReference type="ARBA" id="ARBA00007200"/>
    </source>
</evidence>
<dbReference type="Pfam" id="PF01477">
    <property type="entry name" value="PLAT"/>
    <property type="match status" value="1"/>
</dbReference>
<protein>
    <recommendedName>
        <fullName evidence="22">Polycystic kidney disease 1b</fullName>
    </recommendedName>
</protein>
<dbReference type="PANTHER" id="PTHR46730:SF4">
    <property type="entry name" value="POLYCYSTIC KIDNEY DISEASE PROTEIN 1-LIKE 1"/>
    <property type="match status" value="1"/>
</dbReference>
<feature type="transmembrane region" description="Helical" evidence="14">
    <location>
        <begin position="1416"/>
        <end position="1438"/>
    </location>
</feature>
<keyword evidence="5 14" id="KW-0812">Transmembrane</keyword>
<dbReference type="GO" id="GO:0006816">
    <property type="term" value="P:calcium ion transport"/>
    <property type="evidence" value="ECO:0007669"/>
    <property type="project" value="TreeGrafter"/>
</dbReference>
<feature type="transmembrane region" description="Helical" evidence="14">
    <location>
        <begin position="1321"/>
        <end position="1340"/>
    </location>
</feature>
<feature type="domain" description="PKD" evidence="16">
    <location>
        <begin position="119"/>
        <end position="171"/>
    </location>
</feature>
<feature type="chain" id="PRO_5025578945" description="Polycystic kidney disease 1b" evidence="15">
    <location>
        <begin position="21"/>
        <end position="2058"/>
    </location>
</feature>
<dbReference type="SUPFAM" id="SSF49299">
    <property type="entry name" value="PKD domain"/>
    <property type="match status" value="1"/>
</dbReference>
<dbReference type="GO" id="GO:0005929">
    <property type="term" value="C:cilium"/>
    <property type="evidence" value="ECO:0007669"/>
    <property type="project" value="UniProtKB-SubCell"/>
</dbReference>
<dbReference type="Pfam" id="PF02010">
    <property type="entry name" value="REJ"/>
    <property type="match status" value="2"/>
</dbReference>
<dbReference type="Pfam" id="PF20519">
    <property type="entry name" value="Polycystin_dom"/>
    <property type="match status" value="1"/>
</dbReference>
<evidence type="ECO:0000256" key="7">
    <source>
        <dbReference type="ARBA" id="ARBA00022989"/>
    </source>
</evidence>
<dbReference type="PROSITE" id="PS50095">
    <property type="entry name" value="PLAT"/>
    <property type="match status" value="1"/>
</dbReference>
<feature type="transmembrane region" description="Helical" evidence="14">
    <location>
        <begin position="1783"/>
        <end position="1803"/>
    </location>
</feature>
<reference evidence="20" key="1">
    <citation type="submission" date="2019-06" db="EMBL/GenBank/DDBJ databases">
        <authorList>
            <consortium name="Wellcome Sanger Institute Data Sharing"/>
        </authorList>
    </citation>
    <scope>NUCLEOTIDE SEQUENCE [LARGE SCALE GENOMIC DNA]</scope>
</reference>
<feature type="compositionally biased region" description="Gly residues" evidence="13">
    <location>
        <begin position="512"/>
        <end position="530"/>
    </location>
</feature>
<evidence type="ECO:0000256" key="2">
    <source>
        <dbReference type="ARBA" id="ARBA00004651"/>
    </source>
</evidence>
<dbReference type="InterPro" id="IPR013783">
    <property type="entry name" value="Ig-like_fold"/>
</dbReference>
<dbReference type="Ensembl" id="ENSMMDT00005014411.1">
    <property type="protein sequence ID" value="ENSMMDP00005014016.1"/>
    <property type="gene ID" value="ENSMMDG00005007252.1"/>
</dbReference>
<sequence>QHSWIVYMFFFFNIAKQAYPTNTDITFLAVTDEADPLEFLWDFGDSRPVRTTSRTIIKRYHNHIYKSCVVVELSSGLTSVTSATFPLLVQRAVQINRLVHRASVLQNQTVSMSCRVNVGTDLTYLWSFGDGASRPGRSTEQHVFHRVGEFRVEVTVSNLVSSASLSSHIFVVDRPCQPPPVKNMGPLKIQARRYEVIRLGVTYESEVDCDVSEGLHYTWTLYDSAGLAFPLPLIDSHKQSITLPSHFLHYDTYSAVARVQIVGSVVYSNYTVRVEVVPSPPVAFIQGGTNVFISNRNTTMVTLDGQRSYDPDFPMSPISYSWRCKPVSSIISSCFSQYSPTSSSVLMFPASFLKSNFDQFQFTLTVSSGERSASSETFLTVMPNLIRKVSVYCLQCQGDQLNWDQAFSVTAVCESCDASPEDVRYTWSLYLVNASSKPVIEEEPYRDPLEEFAPPKPLYPSSDPEYPPVVLDNGSIQYSAPFGDSDVISDFPIDSDSPVDSDYAFPILESGDTGGRPGVDGEGSGLGGDSGFDPGEDEGSNLVDSSISLVFQEPTLLDLPRHPVERSLFESYTDTGISSPLLSFRHFSLRPGSRYMLEVTAKSHNTFLGRSQLFLANSPAPKGITCQVQPNRGVEIHTHFSIFCSSGKEDLIYEYSFSIGNSPPRTLYQGRDFQYYFSLPAGDPDDDYKVIIYTAIRSGRFGTATKPCPVTVQVKLNTPLHPLTTSLDNKDYGLGNSVEIRNYISLLSRILNRLSMDASANTQAQTHTRSALICSTCELEISDQVNTHTHTGLQNITEGLAAPVGHAPHSPTGVDIKQSKVTISTSLMALHVAYRNQTSTIISGGFASIYVPDSLRQLLFVPNGGETEKRPRRPCVISLLSEFSHSPFSWATTPAQLSGPVVDLSLYKCSTRRKISVRSLLQPINIELQKSPRNHILLRSQINYHSFNITQQHLQQTIQLSVEFTPPPNKTFPIMLLFRMFERPTPDLYHLHRVHRWEGNTTRITLPTSFLNAAGVGYLALLNADFGKPSRHKQQSSWVGYSFTLESSLCLSWDGQQGAWTQHGCTTQQADTTAAVNCSCNQLTPVTVVQQQIQSCHDTADLDQLLSVASDLTVAGVLVLFLCLYTLGLVVCKRADTVSEKGQIVHYLPDNSPSDPHLYAVTIHTGLCSATNMSAKVYIKLHGENGFSQTKELQIPEGFPFRRNSQDTFILSTTESLGRLQGVHLWHDNTGPCPSWYLKQVEVSEFLFQVKGRAWLFLGQCWLSVSESDGQVERRLTVCTQGIGFAKLLHLKLSDYLADFHLWMSLYCRPSFSSFTHAQRLSVCLLLLLGYACVNTLLISQMDDQLTIELGLIDVSAVSVVTGVFSMLAVLPVATLISFLFRVREVRVMESKVKLELDSFEGECGIIFEMFSSSKVLLWIHSLFFSLLSCIFLIHPAMVNQLKHSKPDPNPACLILTARRRARYLRLVRPPTPAELKKTRGKKRKETLINKTLRDLTLCVPMLVLLLCVTYGGSFKDHFRLNNAVRKQFTRDHQNPFPAIQNHDDWWRWAQTSLLDSLYQRPSCFVFTAPQVSFIQETQVLIGEPVLWKTEMSNSPQCQVAHLMFSRPQLESNKSHTVSCQCPLLSLRSAAVSKLNILHSGGWLSRRTVALKVHITLYSPAPNLFTSVTLLTEQSPTGVLLPSVNVQSVRIYHTPSVWDYVVMICQVKTTTTTKQRKGCPLAGEELKGATMDIVIIVYYIYYICHSAMTLEAMDLLHRPDYRGHVDVSLLALWEQHIRTLRGVMLFLLSVKCVAVLGVNRAVAASATILTRSISSLIGPMISGVILLVALSCTGNLLFIQRSWAFSSLPCSLQTLLAHCQGLRTVRGLLLSGSDASSSLADFVYWGVVCLTSTAVLTAVVWRFLKSFCFEKIGHVFFLSVFQNYYLEEFESLVDELLFRLNALSNSLHGTLPPTEPQTSSRRPNCLLAQESASPKGAWTAGQLPSGGSMAQLIQSDVLENQTNQWTKTSDSCWFSKSVNRSLSKSGTDSHLGTHSEVVVEVLVHETPGSRETGNQQDP</sequence>
<feature type="transmembrane region" description="Helical" evidence="14">
    <location>
        <begin position="1112"/>
        <end position="1132"/>
    </location>
</feature>
<comment type="similarity">
    <text evidence="3">Belongs to the polycystin family.</text>
</comment>
<dbReference type="InterPro" id="IPR013122">
    <property type="entry name" value="PKD1_2_channel"/>
</dbReference>
<feature type="domain" description="GAIN-B" evidence="18">
    <location>
        <begin position="945"/>
        <end position="1096"/>
    </location>
</feature>
<comment type="subcellular location">
    <subcellularLocation>
        <location evidence="2">Cell membrane</location>
        <topology evidence="2">Multi-pass membrane protein</topology>
    </subcellularLocation>
    <subcellularLocation>
        <location evidence="1">Cell projection</location>
        <location evidence="1">Cilium</location>
    </subcellularLocation>
</comment>
<keyword evidence="21" id="KW-1185">Reference proteome</keyword>
<dbReference type="SUPFAM" id="SSF49723">
    <property type="entry name" value="Lipase/lipooxygenase domain (PLAT/LH2 domain)"/>
    <property type="match status" value="1"/>
</dbReference>
<feature type="domain" description="REJ" evidence="19">
    <location>
        <begin position="176"/>
        <end position="694"/>
    </location>
</feature>
<keyword evidence="7 14" id="KW-1133">Transmembrane helix</keyword>
<dbReference type="Pfam" id="PF00801">
    <property type="entry name" value="PKD"/>
    <property type="match status" value="1"/>
</dbReference>
<dbReference type="InterPro" id="IPR014010">
    <property type="entry name" value="REJ_dom"/>
</dbReference>
<keyword evidence="4" id="KW-1003">Cell membrane</keyword>
<organism evidence="20 21">
    <name type="scientific">Myripristis murdjan</name>
    <name type="common">pinecone soldierfish</name>
    <dbReference type="NCBI Taxonomy" id="586833"/>
    <lineage>
        <taxon>Eukaryota</taxon>
        <taxon>Metazoa</taxon>
        <taxon>Chordata</taxon>
        <taxon>Craniata</taxon>
        <taxon>Vertebrata</taxon>
        <taxon>Euteleostomi</taxon>
        <taxon>Actinopterygii</taxon>
        <taxon>Neopterygii</taxon>
        <taxon>Teleostei</taxon>
        <taxon>Neoteleostei</taxon>
        <taxon>Acanthomorphata</taxon>
        <taxon>Holocentriformes</taxon>
        <taxon>Holocentridae</taxon>
        <taxon>Myripristis</taxon>
    </lineage>
</organism>
<dbReference type="Gene3D" id="2.60.60.20">
    <property type="entry name" value="PLAT/LH2 domain"/>
    <property type="match status" value="1"/>
</dbReference>
<evidence type="ECO:0000256" key="6">
    <source>
        <dbReference type="ARBA" id="ARBA00022737"/>
    </source>
</evidence>
<feature type="signal peptide" evidence="15">
    <location>
        <begin position="1"/>
        <end position="20"/>
    </location>
</feature>
<feature type="domain" description="PLAT" evidence="17">
    <location>
        <begin position="1157"/>
        <end position="1277"/>
    </location>
</feature>
<evidence type="ECO:0000256" key="9">
    <source>
        <dbReference type="ARBA" id="ARBA00023136"/>
    </source>
</evidence>
<evidence type="ECO:0000313" key="21">
    <source>
        <dbReference type="Proteomes" id="UP000472263"/>
    </source>
</evidence>
<dbReference type="InterPro" id="IPR035986">
    <property type="entry name" value="PKD_dom_sf"/>
</dbReference>
<evidence type="ECO:0008006" key="22">
    <source>
        <dbReference type="Google" id="ProtNLM"/>
    </source>
</evidence>
<keyword evidence="8" id="KW-0969">Cilium</keyword>
<feature type="transmembrane region" description="Helical" evidence="14">
    <location>
        <begin position="1360"/>
        <end position="1381"/>
    </location>
</feature>
<dbReference type="InterPro" id="IPR001024">
    <property type="entry name" value="PLAT/LH2_dom"/>
</dbReference>
<evidence type="ECO:0000256" key="12">
    <source>
        <dbReference type="PROSITE-ProRule" id="PRU00152"/>
    </source>
</evidence>
<feature type="transmembrane region" description="Helical" evidence="14">
    <location>
        <begin position="1882"/>
        <end position="1904"/>
    </location>
</feature>
<evidence type="ECO:0000256" key="4">
    <source>
        <dbReference type="ARBA" id="ARBA00022475"/>
    </source>
</evidence>
<dbReference type="CDD" id="cd00146">
    <property type="entry name" value="PKD"/>
    <property type="match status" value="1"/>
</dbReference>
<evidence type="ECO:0000256" key="8">
    <source>
        <dbReference type="ARBA" id="ARBA00023069"/>
    </source>
</evidence>
<evidence type="ECO:0000259" key="17">
    <source>
        <dbReference type="PROSITE" id="PS50095"/>
    </source>
</evidence>
<evidence type="ECO:0000256" key="11">
    <source>
        <dbReference type="ARBA" id="ARBA00023273"/>
    </source>
</evidence>
<dbReference type="InterPro" id="IPR036392">
    <property type="entry name" value="PLAT/LH2_dom_sf"/>
</dbReference>
<dbReference type="InterPro" id="IPR057244">
    <property type="entry name" value="GAIN_B"/>
</dbReference>
<keyword evidence="11" id="KW-0966">Cell projection</keyword>
<evidence type="ECO:0000256" key="1">
    <source>
        <dbReference type="ARBA" id="ARBA00004138"/>
    </source>
</evidence>
<dbReference type="InterPro" id="IPR022409">
    <property type="entry name" value="PKD/Chitinase_dom"/>
</dbReference>
<accession>A0A667XXN0</accession>
<evidence type="ECO:0000313" key="20">
    <source>
        <dbReference type="Ensembl" id="ENSMMDP00005014016.1"/>
    </source>
</evidence>
<evidence type="ECO:0000256" key="5">
    <source>
        <dbReference type="ARBA" id="ARBA00022692"/>
    </source>
</evidence>
<comment type="caution">
    <text evidence="12">Lacks conserved residue(s) required for the propagation of feature annotation.</text>
</comment>
<dbReference type="GO" id="GO:0005886">
    <property type="term" value="C:plasma membrane"/>
    <property type="evidence" value="ECO:0007669"/>
    <property type="project" value="UniProtKB-SubCell"/>
</dbReference>
<feature type="region of interest" description="Disordered" evidence="13">
    <location>
        <begin position="508"/>
        <end position="539"/>
    </location>
</feature>
<keyword evidence="10" id="KW-1015">Disulfide bond</keyword>
<dbReference type="Proteomes" id="UP000472263">
    <property type="component" value="Chromosome 20"/>
</dbReference>
<evidence type="ECO:0000259" key="19">
    <source>
        <dbReference type="PROSITE" id="PS51111"/>
    </source>
</evidence>
<dbReference type="Gene3D" id="2.60.40.10">
    <property type="entry name" value="Immunoglobulins"/>
    <property type="match status" value="1"/>
</dbReference>
<gene>
    <name evidence="20" type="primary">pkd1l1</name>
</gene>
<dbReference type="PANTHER" id="PTHR46730">
    <property type="entry name" value="POLYCYSTIN-1"/>
    <property type="match status" value="1"/>
</dbReference>
<evidence type="ECO:0000256" key="14">
    <source>
        <dbReference type="SAM" id="Phobius"/>
    </source>
</evidence>
<keyword evidence="15" id="KW-0732">Signal</keyword>
<dbReference type="SMART" id="SM00089">
    <property type="entry name" value="PKD"/>
    <property type="match status" value="1"/>
</dbReference>